<feature type="compositionally biased region" description="Polar residues" evidence="1">
    <location>
        <begin position="46"/>
        <end position="59"/>
    </location>
</feature>
<dbReference type="EMBL" id="MKKU01000361">
    <property type="protein sequence ID" value="RNF14514.1"/>
    <property type="molecule type" value="Genomic_DNA"/>
</dbReference>
<gene>
    <name evidence="2" type="ORF">Tco025E_05806</name>
</gene>
<dbReference type="AlphaFoldDB" id="A0A422P9X6"/>
<keyword evidence="3" id="KW-1185">Reference proteome</keyword>
<proteinExistence type="predicted"/>
<feature type="compositionally biased region" description="Basic and acidic residues" evidence="1">
    <location>
        <begin position="150"/>
        <end position="160"/>
    </location>
</feature>
<sequence length="349" mass="37012">QSPNESREDRHARFADVYTEAAGHAGAAGTPPPAACKSAAVANCHPSQDYSVGQGSSDDWISPPRCHEPSRALGPSLPPPPPAAAAEAPAATLLFSSDSPVAARPSLSCSRQEAEKDAGLPCTGRHYSPNDAVQLRRGEPQLRRQQFQSTERRTPPRDLLRQQQEQQQAESASKLSDIRVSPLTEYSPGGGGERSPAATLPCRATPSVARPSGSAERDPSLRELMTERQRRAALGRGASLPSQQERTGLHEGPAGNALTVTAPQSPFYSKPHRLFADDLTNAPYLPSGAAPLQATRKVGAGGITLRQLFGHEPPPVASPQANRVCGGAEARSSTEVLLSRINNMRAQMK</sequence>
<dbReference type="Proteomes" id="UP000284403">
    <property type="component" value="Unassembled WGS sequence"/>
</dbReference>
<dbReference type="OrthoDB" id="252938at2759"/>
<organism evidence="2 3">
    <name type="scientific">Trypanosoma conorhini</name>
    <dbReference type="NCBI Taxonomy" id="83891"/>
    <lineage>
        <taxon>Eukaryota</taxon>
        <taxon>Discoba</taxon>
        <taxon>Euglenozoa</taxon>
        <taxon>Kinetoplastea</taxon>
        <taxon>Metakinetoplastina</taxon>
        <taxon>Trypanosomatida</taxon>
        <taxon>Trypanosomatidae</taxon>
        <taxon>Trypanosoma</taxon>
    </lineage>
</organism>
<comment type="caution">
    <text evidence="2">The sequence shown here is derived from an EMBL/GenBank/DDBJ whole genome shotgun (WGS) entry which is preliminary data.</text>
</comment>
<feature type="compositionally biased region" description="Low complexity" evidence="1">
    <location>
        <begin position="162"/>
        <end position="173"/>
    </location>
</feature>
<dbReference type="GeneID" id="40319417"/>
<protein>
    <submittedName>
        <fullName evidence="2">Uncharacterized protein</fullName>
    </submittedName>
</protein>
<evidence type="ECO:0000313" key="2">
    <source>
        <dbReference type="EMBL" id="RNF14514.1"/>
    </source>
</evidence>
<reference evidence="2 3" key="1">
    <citation type="journal article" date="2018" name="BMC Genomics">
        <title>Genomic comparison of Trypanosoma conorhini and Trypanosoma rangeli to Trypanosoma cruzi strains of high and low virulence.</title>
        <authorList>
            <person name="Bradwell K.R."/>
            <person name="Koparde V.N."/>
            <person name="Matveyev A.V."/>
            <person name="Serrano M.G."/>
            <person name="Alves J.M."/>
            <person name="Parikh H."/>
            <person name="Huang B."/>
            <person name="Lee V."/>
            <person name="Espinosa-Alvarez O."/>
            <person name="Ortiz P.A."/>
            <person name="Costa-Martins A.G."/>
            <person name="Teixeira M.M."/>
            <person name="Buck G.A."/>
        </authorList>
    </citation>
    <scope>NUCLEOTIDE SEQUENCE [LARGE SCALE GENOMIC DNA]</scope>
    <source>
        <strain evidence="2 3">025E</strain>
    </source>
</reference>
<accession>A0A422P9X6</accession>
<feature type="non-terminal residue" evidence="2">
    <location>
        <position position="1"/>
    </location>
</feature>
<name>A0A422P9X6_9TRYP</name>
<feature type="region of interest" description="Disordered" evidence="1">
    <location>
        <begin position="233"/>
        <end position="254"/>
    </location>
</feature>
<evidence type="ECO:0000313" key="3">
    <source>
        <dbReference type="Proteomes" id="UP000284403"/>
    </source>
</evidence>
<feature type="region of interest" description="Disordered" evidence="1">
    <location>
        <begin position="46"/>
        <end position="220"/>
    </location>
</feature>
<evidence type="ECO:0000256" key="1">
    <source>
        <dbReference type="SAM" id="MobiDB-lite"/>
    </source>
</evidence>
<dbReference type="RefSeq" id="XP_029227174.1">
    <property type="nucleotide sequence ID" value="XM_029372696.1"/>
</dbReference>